<dbReference type="RefSeq" id="WP_188071927.1">
    <property type="nucleotide sequence ID" value="NZ_BSPS01000051.1"/>
</dbReference>
<dbReference type="InterPro" id="IPR040442">
    <property type="entry name" value="Pyrv_kinase-like_dom_sf"/>
</dbReference>
<evidence type="ECO:0000313" key="9">
    <source>
        <dbReference type="Proteomes" id="UP000571950"/>
    </source>
</evidence>
<feature type="binding site" evidence="5">
    <location>
        <position position="118"/>
    </location>
    <ligand>
        <name>substrate</name>
    </ligand>
</feature>
<keyword evidence="3 6" id="KW-0479">Metal-binding</keyword>
<dbReference type="GO" id="GO:0008816">
    <property type="term" value="F:citryl-CoA lyase activity"/>
    <property type="evidence" value="ECO:0007669"/>
    <property type="project" value="UniProtKB-EC"/>
</dbReference>
<protein>
    <submittedName>
        <fullName evidence="8">Citrate lyase subunit beta/citryl-CoA lyase</fullName>
        <ecNumber evidence="8">4.1.3.34</ecNumber>
    </submittedName>
</protein>
<dbReference type="AlphaFoldDB" id="A0A7W6BK08"/>
<evidence type="ECO:0000259" key="7">
    <source>
        <dbReference type="Pfam" id="PF03328"/>
    </source>
</evidence>
<dbReference type="Pfam" id="PF03328">
    <property type="entry name" value="HpcH_HpaI"/>
    <property type="match status" value="1"/>
</dbReference>
<dbReference type="EC" id="4.1.3.34" evidence="8"/>
<name>A0A7W6BK08_9SPHN</name>
<dbReference type="PIRSF" id="PIRSF015582">
    <property type="entry name" value="Cit_lyase_B"/>
    <property type="match status" value="1"/>
</dbReference>
<reference evidence="8 9" key="1">
    <citation type="submission" date="2020-08" db="EMBL/GenBank/DDBJ databases">
        <title>Genomic Encyclopedia of Type Strains, Phase IV (KMG-IV): sequencing the most valuable type-strain genomes for metagenomic binning, comparative biology and taxonomic classification.</title>
        <authorList>
            <person name="Goeker M."/>
        </authorList>
    </citation>
    <scope>NUCLEOTIDE SEQUENCE [LARGE SCALE GENOMIC DNA]</scope>
    <source>
        <strain evidence="8 9">DSM 26189</strain>
    </source>
</reference>
<dbReference type="InterPro" id="IPR015813">
    <property type="entry name" value="Pyrv/PenolPyrv_kinase-like_dom"/>
</dbReference>
<evidence type="ECO:0000256" key="2">
    <source>
        <dbReference type="ARBA" id="ARBA00005568"/>
    </source>
</evidence>
<dbReference type="InterPro" id="IPR005000">
    <property type="entry name" value="Aldolase/citrate-lyase_domain"/>
</dbReference>
<dbReference type="GO" id="GO:0000287">
    <property type="term" value="F:magnesium ion binding"/>
    <property type="evidence" value="ECO:0007669"/>
    <property type="project" value="TreeGrafter"/>
</dbReference>
<proteinExistence type="inferred from homology"/>
<dbReference type="PANTHER" id="PTHR32308">
    <property type="entry name" value="LYASE BETA SUBUNIT, PUTATIVE (AFU_ORTHOLOGUE AFUA_4G13030)-RELATED"/>
    <property type="match status" value="1"/>
</dbReference>
<comment type="similarity">
    <text evidence="2">Belongs to the HpcH/HpaI aldolase family.</text>
</comment>
<dbReference type="SUPFAM" id="SSF51621">
    <property type="entry name" value="Phosphoenolpyruvate/pyruvate domain"/>
    <property type="match status" value="1"/>
</dbReference>
<dbReference type="GO" id="GO:0006107">
    <property type="term" value="P:oxaloacetate metabolic process"/>
    <property type="evidence" value="ECO:0007669"/>
    <property type="project" value="TreeGrafter"/>
</dbReference>
<feature type="binding site" evidence="6">
    <location>
        <position position="118"/>
    </location>
    <ligand>
        <name>Mg(2+)</name>
        <dbReference type="ChEBI" id="CHEBI:18420"/>
    </ligand>
</feature>
<evidence type="ECO:0000256" key="6">
    <source>
        <dbReference type="PIRSR" id="PIRSR015582-2"/>
    </source>
</evidence>
<sequence>MQLCHARSLLFLPASNGRAIEKARGLPCDMVILDLEDSVADDRKEEARAALPEAFATGFGERIGAVRVNAAGSPHHGADIAALAGVALDFVVLPKVERPEEAAQVHATTGKPVIAMIESPLGVAAAQAIAAVEGVAGLFMGNNDLRHALRIPLDADRSGLMLAMQAVILAARLADKAVFDGVYNRMDDREGFAAECRAGRAIGFDGKTLIHPGQIADANAIFGPGEQELADARALIAAFHGGAERHGGAMIEEMHVAQARALLARAGEAAGDE</sequence>
<feature type="domain" description="HpcH/HpaI aldolase/citrate lyase" evidence="7">
    <location>
        <begin position="7"/>
        <end position="212"/>
    </location>
</feature>
<keyword evidence="8" id="KW-0456">Lyase</keyword>
<dbReference type="PANTHER" id="PTHR32308:SF10">
    <property type="entry name" value="CITRATE LYASE SUBUNIT BETA"/>
    <property type="match status" value="1"/>
</dbReference>
<evidence type="ECO:0000256" key="1">
    <source>
        <dbReference type="ARBA" id="ARBA00001946"/>
    </source>
</evidence>
<dbReference type="InterPro" id="IPR011206">
    <property type="entry name" value="Citrate_lyase_beta/mcl1/mcl2"/>
</dbReference>
<evidence type="ECO:0000256" key="5">
    <source>
        <dbReference type="PIRSR" id="PIRSR015582-1"/>
    </source>
</evidence>
<evidence type="ECO:0000256" key="3">
    <source>
        <dbReference type="ARBA" id="ARBA00022723"/>
    </source>
</evidence>
<evidence type="ECO:0000256" key="4">
    <source>
        <dbReference type="ARBA" id="ARBA00022842"/>
    </source>
</evidence>
<accession>A0A7W6BK08</accession>
<feature type="binding site" evidence="5">
    <location>
        <position position="67"/>
    </location>
    <ligand>
        <name>substrate</name>
    </ligand>
</feature>
<comment type="caution">
    <text evidence="8">The sequence shown here is derived from an EMBL/GenBank/DDBJ whole genome shotgun (WGS) entry which is preliminary data.</text>
</comment>
<dbReference type="EMBL" id="JACIDT010000006">
    <property type="protein sequence ID" value="MBB3926436.1"/>
    <property type="molecule type" value="Genomic_DNA"/>
</dbReference>
<dbReference type="Gene3D" id="3.20.20.60">
    <property type="entry name" value="Phosphoenolpyruvate-binding domains"/>
    <property type="match status" value="1"/>
</dbReference>
<organism evidence="8 9">
    <name type="scientific">Sphingobium jiangsuense</name>
    <dbReference type="NCBI Taxonomy" id="870476"/>
    <lineage>
        <taxon>Bacteria</taxon>
        <taxon>Pseudomonadati</taxon>
        <taxon>Pseudomonadota</taxon>
        <taxon>Alphaproteobacteria</taxon>
        <taxon>Sphingomonadales</taxon>
        <taxon>Sphingomonadaceae</taxon>
        <taxon>Sphingobium</taxon>
    </lineage>
</organism>
<feature type="binding site" evidence="6">
    <location>
        <position position="144"/>
    </location>
    <ligand>
        <name>Mg(2+)</name>
        <dbReference type="ChEBI" id="CHEBI:18420"/>
    </ligand>
</feature>
<keyword evidence="4 6" id="KW-0460">Magnesium</keyword>
<keyword evidence="9" id="KW-1185">Reference proteome</keyword>
<comment type="cofactor">
    <cofactor evidence="1">
        <name>Mg(2+)</name>
        <dbReference type="ChEBI" id="CHEBI:18420"/>
    </cofactor>
</comment>
<gene>
    <name evidence="8" type="ORF">GGR43_002153</name>
</gene>
<dbReference type="Proteomes" id="UP000571950">
    <property type="component" value="Unassembled WGS sequence"/>
</dbReference>
<evidence type="ECO:0000313" key="8">
    <source>
        <dbReference type="EMBL" id="MBB3926436.1"/>
    </source>
</evidence>